<dbReference type="PROSITE" id="PS50109">
    <property type="entry name" value="HIS_KIN"/>
    <property type="match status" value="1"/>
</dbReference>
<gene>
    <name evidence="16" type="ORF">MYP_4868</name>
</gene>
<evidence type="ECO:0000256" key="8">
    <source>
        <dbReference type="ARBA" id="ARBA00022777"/>
    </source>
</evidence>
<dbReference type="Pfam" id="PF01627">
    <property type="entry name" value="Hpt"/>
    <property type="match status" value="1"/>
</dbReference>
<evidence type="ECO:0000256" key="1">
    <source>
        <dbReference type="ARBA" id="ARBA00000085"/>
    </source>
</evidence>
<organism evidence="16 17">
    <name type="scientific">Sporocytophaga myxococcoides</name>
    <dbReference type="NCBI Taxonomy" id="153721"/>
    <lineage>
        <taxon>Bacteria</taxon>
        <taxon>Pseudomonadati</taxon>
        <taxon>Bacteroidota</taxon>
        <taxon>Cytophagia</taxon>
        <taxon>Cytophagales</taxon>
        <taxon>Cytophagaceae</taxon>
        <taxon>Sporocytophaga</taxon>
    </lineage>
</organism>
<dbReference type="SMART" id="SM01231">
    <property type="entry name" value="H-kinase_dim"/>
    <property type="match status" value="1"/>
</dbReference>
<dbReference type="InterPro" id="IPR004358">
    <property type="entry name" value="Sig_transdc_His_kin-like_C"/>
</dbReference>
<dbReference type="SMART" id="SM00260">
    <property type="entry name" value="CheW"/>
    <property type="match status" value="1"/>
</dbReference>
<dbReference type="Gene3D" id="1.10.287.560">
    <property type="entry name" value="Histidine kinase CheA-like, homodimeric domain"/>
    <property type="match status" value="1"/>
</dbReference>
<dbReference type="GO" id="GO:0005737">
    <property type="term" value="C:cytoplasm"/>
    <property type="evidence" value="ECO:0007669"/>
    <property type="project" value="InterPro"/>
</dbReference>
<evidence type="ECO:0000259" key="14">
    <source>
        <dbReference type="PROSITE" id="PS50851"/>
    </source>
</evidence>
<dbReference type="EC" id="2.7.13.3" evidence="2"/>
<dbReference type="FunFam" id="3.30.565.10:FF:000016">
    <property type="entry name" value="Chemotaxis protein CheA, putative"/>
    <property type="match status" value="1"/>
</dbReference>
<evidence type="ECO:0000256" key="12">
    <source>
        <dbReference type="PROSITE-ProRule" id="PRU00110"/>
    </source>
</evidence>
<dbReference type="InterPro" id="IPR036061">
    <property type="entry name" value="CheW-like_dom_sf"/>
</dbReference>
<dbReference type="EMBL" id="BBLT01000015">
    <property type="protein sequence ID" value="GAL87638.1"/>
    <property type="molecule type" value="Genomic_DNA"/>
</dbReference>
<evidence type="ECO:0000256" key="10">
    <source>
        <dbReference type="ARBA" id="ARBA00023012"/>
    </source>
</evidence>
<keyword evidence="17" id="KW-1185">Reference proteome</keyword>
<dbReference type="InterPro" id="IPR036097">
    <property type="entry name" value="HisK_dim/P_sf"/>
</dbReference>
<evidence type="ECO:0000256" key="9">
    <source>
        <dbReference type="ARBA" id="ARBA00022840"/>
    </source>
</evidence>
<dbReference type="InterPro" id="IPR037006">
    <property type="entry name" value="CheA-like_homodim_sf"/>
</dbReference>
<dbReference type="SUPFAM" id="SSF47384">
    <property type="entry name" value="Homodimeric domain of signal transducing histidine kinase"/>
    <property type="match status" value="1"/>
</dbReference>
<dbReference type="InterPro" id="IPR036890">
    <property type="entry name" value="HATPase_C_sf"/>
</dbReference>
<keyword evidence="7" id="KW-0547">Nucleotide-binding</keyword>
<dbReference type="PROSITE" id="PS50894">
    <property type="entry name" value="HPT"/>
    <property type="match status" value="1"/>
</dbReference>
<dbReference type="Gene3D" id="2.30.30.40">
    <property type="entry name" value="SH3 Domains"/>
    <property type="match status" value="1"/>
</dbReference>
<protein>
    <recommendedName>
        <fullName evidence="3">Chemotaxis protein CheA</fullName>
        <ecNumber evidence="2">2.7.13.3</ecNumber>
    </recommendedName>
</protein>
<dbReference type="GO" id="GO:0000155">
    <property type="term" value="F:phosphorelay sensor kinase activity"/>
    <property type="evidence" value="ECO:0007669"/>
    <property type="project" value="InterPro"/>
</dbReference>
<dbReference type="OrthoDB" id="9803176at2"/>
<comment type="catalytic activity">
    <reaction evidence="1">
        <text>ATP + protein L-histidine = ADP + protein N-phospho-L-histidine.</text>
        <dbReference type="EC" id="2.7.13.3"/>
    </reaction>
</comment>
<evidence type="ECO:0000256" key="2">
    <source>
        <dbReference type="ARBA" id="ARBA00012438"/>
    </source>
</evidence>
<dbReference type="InterPro" id="IPR008207">
    <property type="entry name" value="Sig_transdc_His_kin_Hpt_dom"/>
</dbReference>
<evidence type="ECO:0000256" key="3">
    <source>
        <dbReference type="ARBA" id="ARBA00021495"/>
    </source>
</evidence>
<dbReference type="SUPFAM" id="SSF47226">
    <property type="entry name" value="Histidine-containing phosphotransfer domain, HPT domain"/>
    <property type="match status" value="1"/>
</dbReference>
<dbReference type="PANTHER" id="PTHR43395:SF10">
    <property type="entry name" value="CHEMOTAXIS PROTEIN CHEA"/>
    <property type="match status" value="1"/>
</dbReference>
<evidence type="ECO:0000256" key="11">
    <source>
        <dbReference type="ARBA" id="ARBA00035100"/>
    </source>
</evidence>
<dbReference type="InterPro" id="IPR051315">
    <property type="entry name" value="Bact_Chemotaxis_CheA"/>
</dbReference>
<dbReference type="RefSeq" id="WP_052430470.1">
    <property type="nucleotide sequence ID" value="NZ_BBLT01000015.1"/>
</dbReference>
<dbReference type="InterPro" id="IPR005467">
    <property type="entry name" value="His_kinase_dom"/>
</dbReference>
<dbReference type="SMART" id="SM00073">
    <property type="entry name" value="HPT"/>
    <property type="match status" value="1"/>
</dbReference>
<evidence type="ECO:0000313" key="17">
    <source>
        <dbReference type="Proteomes" id="UP000030185"/>
    </source>
</evidence>
<dbReference type="GO" id="GO:0005524">
    <property type="term" value="F:ATP binding"/>
    <property type="evidence" value="ECO:0007669"/>
    <property type="project" value="UniProtKB-KW"/>
</dbReference>
<keyword evidence="5 12" id="KW-0597">Phosphoprotein</keyword>
<dbReference type="InterPro" id="IPR036641">
    <property type="entry name" value="HPT_dom_sf"/>
</dbReference>
<dbReference type="PROSITE" id="PS50851">
    <property type="entry name" value="CHEW"/>
    <property type="match status" value="1"/>
</dbReference>
<dbReference type="Pfam" id="PF01584">
    <property type="entry name" value="CheW"/>
    <property type="match status" value="1"/>
</dbReference>
<keyword evidence="4" id="KW-0145">Chemotaxis</keyword>
<evidence type="ECO:0000256" key="6">
    <source>
        <dbReference type="ARBA" id="ARBA00022679"/>
    </source>
</evidence>
<dbReference type="PANTHER" id="PTHR43395">
    <property type="entry name" value="SENSOR HISTIDINE KINASE CHEA"/>
    <property type="match status" value="1"/>
</dbReference>
<keyword evidence="10" id="KW-0902">Two-component regulatory system</keyword>
<feature type="domain" description="Histidine kinase" evidence="13">
    <location>
        <begin position="307"/>
        <end position="538"/>
    </location>
</feature>
<dbReference type="InterPro" id="IPR004105">
    <property type="entry name" value="CheA-like_dim"/>
</dbReference>
<dbReference type="GO" id="GO:0006935">
    <property type="term" value="P:chemotaxis"/>
    <property type="evidence" value="ECO:0007669"/>
    <property type="project" value="UniProtKB-KW"/>
</dbReference>
<dbReference type="STRING" id="153721.MYP_4868"/>
<reference evidence="16 17" key="1">
    <citation type="submission" date="2014-09" db="EMBL/GenBank/DDBJ databases">
        <title>Sporocytophaga myxococcoides PG-01 genome sequencing.</title>
        <authorList>
            <person name="Liu L."/>
            <person name="Gao P.J."/>
            <person name="Chen G.J."/>
            <person name="Wang L.S."/>
        </authorList>
    </citation>
    <scope>NUCLEOTIDE SEQUENCE [LARGE SCALE GENOMIC DNA]</scope>
    <source>
        <strain evidence="16 17">PG-01</strain>
    </source>
</reference>
<evidence type="ECO:0000256" key="7">
    <source>
        <dbReference type="ARBA" id="ARBA00022741"/>
    </source>
</evidence>
<dbReference type="PRINTS" id="PR00344">
    <property type="entry name" value="BCTRLSENSOR"/>
</dbReference>
<dbReference type="CDD" id="cd00088">
    <property type="entry name" value="HPT"/>
    <property type="match status" value="1"/>
</dbReference>
<dbReference type="Pfam" id="PF02518">
    <property type="entry name" value="HATPase_c"/>
    <property type="match status" value="1"/>
</dbReference>
<dbReference type="eggNOG" id="COG0643">
    <property type="taxonomic scope" value="Bacteria"/>
</dbReference>
<feature type="modified residue" description="Phosphohistidine" evidence="12">
    <location>
        <position position="44"/>
    </location>
</feature>
<feature type="domain" description="HPt" evidence="15">
    <location>
        <begin position="1"/>
        <end position="101"/>
    </location>
</feature>
<evidence type="ECO:0000259" key="13">
    <source>
        <dbReference type="PROSITE" id="PS50109"/>
    </source>
</evidence>
<keyword evidence="9" id="KW-0067">ATP-binding</keyword>
<evidence type="ECO:0000259" key="15">
    <source>
        <dbReference type="PROSITE" id="PS50894"/>
    </source>
</evidence>
<dbReference type="Pfam" id="PF02895">
    <property type="entry name" value="H-kinase_dim"/>
    <property type="match status" value="1"/>
</dbReference>
<feature type="domain" description="CheW-like" evidence="14">
    <location>
        <begin position="540"/>
        <end position="671"/>
    </location>
</feature>
<comment type="function">
    <text evidence="11">Involved in the transmission of sensory signals from the chemoreceptors to the flagellar motors. CheA is autophosphorylated; it can transfer its phosphate group to either CheB or CheY.</text>
</comment>
<accession>A0A098LNE1</accession>
<dbReference type="Gene3D" id="1.20.120.160">
    <property type="entry name" value="HPT domain"/>
    <property type="match status" value="1"/>
</dbReference>
<dbReference type="Gene3D" id="3.30.565.10">
    <property type="entry name" value="Histidine kinase-like ATPase, C-terminal domain"/>
    <property type="match status" value="1"/>
</dbReference>
<dbReference type="CDD" id="cd16916">
    <property type="entry name" value="HATPase_CheA-like"/>
    <property type="match status" value="1"/>
</dbReference>
<evidence type="ECO:0000256" key="5">
    <source>
        <dbReference type="ARBA" id="ARBA00022553"/>
    </source>
</evidence>
<dbReference type="SUPFAM" id="SSF55874">
    <property type="entry name" value="ATPase domain of HSP90 chaperone/DNA topoisomerase II/histidine kinase"/>
    <property type="match status" value="1"/>
</dbReference>
<name>A0A098LNE1_9BACT</name>
<dbReference type="Proteomes" id="UP000030185">
    <property type="component" value="Unassembled WGS sequence"/>
</dbReference>
<dbReference type="SMART" id="SM00387">
    <property type="entry name" value="HATPase_c"/>
    <property type="match status" value="1"/>
</dbReference>
<dbReference type="SUPFAM" id="SSF50341">
    <property type="entry name" value="CheW-like"/>
    <property type="match status" value="1"/>
</dbReference>
<comment type="caution">
    <text evidence="16">The sequence shown here is derived from an EMBL/GenBank/DDBJ whole genome shotgun (WGS) entry which is preliminary data.</text>
</comment>
<evidence type="ECO:0000256" key="4">
    <source>
        <dbReference type="ARBA" id="ARBA00022500"/>
    </source>
</evidence>
<keyword evidence="8" id="KW-0418">Kinase</keyword>
<dbReference type="AlphaFoldDB" id="A0A098LNE1"/>
<evidence type="ECO:0000313" key="16">
    <source>
        <dbReference type="EMBL" id="GAL87638.1"/>
    </source>
</evidence>
<dbReference type="InterPro" id="IPR003594">
    <property type="entry name" value="HATPase_dom"/>
</dbReference>
<dbReference type="InterPro" id="IPR002545">
    <property type="entry name" value="CheW-lke_dom"/>
</dbReference>
<proteinExistence type="predicted"/>
<keyword evidence="6" id="KW-0808">Transferase</keyword>
<sequence length="678" mass="76291">MDQFRRKFLEEASDLLEQLEKILLKIENEDAISTHVEEIFRVMHTLKGNSSMFGFEAVSEFTHYLENIYDDIRKDELELSSQIISVTLSSVDHLRSILKDENLEEASNKVNHNNMMKAIKELSSISNTTNSANEEPKVNISQEGASTWYVKFKPAKDIFRSGNNPLYFIDDLSQLGIILTIADLSDVPELPELDPQACYVTWYNFIYTKNEDDIRDIFLFADAQSEVVVEKISEKNLINSPKFSDDLKKASLSDNIGVSIKTLLDKYSIISPEEPIQENDLSRNSSKMESAISSIRVSSNKVDEMMSLVSELVTAQARLNVLTQNTTDNKVSEITESIEKITRRIRDNSFSICLVPFETIVVRFQRLIRDLSTQLNKNVKFITEGTDTELDKNIIENLSDPILHILRNCLDHGIESKEERIANGKQAQGTILLKAFYTGSNVNIQITDDGKGIDFTRVKKKAEEKNIIPKDSSLTEKEILNLIFLPGFSTAEKVTEISGRGVGMDVVKRQISDLRGEVDLISRPGKGTTLTIKLPLTLSIIDGLLVRISDTHYIIPLGVIEKCFEVTQEFIEDAFDDLLVLDGERQPFINLRTEFCDTSTPPTLHQIVMIKSDDKKIGLTIDAIVGQYQAVLKPLGKLYKNIEIISGASILGDGTVALVLDTNKIIKEYSDSKMIITV</sequence>